<dbReference type="InterPro" id="IPR010148">
    <property type="entry name" value="CRISPR-assoc_prot_CT1975"/>
</dbReference>
<name>A0A023D3N5_ACIMT</name>
<reference evidence="2" key="1">
    <citation type="journal article" date="2014" name="FEMS Microbiol. Lett.">
        <title>Draft Genomic DNA Sequence of the Facultatively Methylotrophic Bacterium Acidomonas methanolica type strain MB58.</title>
        <authorList>
            <person name="Higashiura N."/>
            <person name="Hadano H."/>
            <person name="Hirakawa H."/>
            <person name="Matsutani M."/>
            <person name="Takabe S."/>
            <person name="Matsushita K."/>
            <person name="Azuma Y."/>
        </authorList>
    </citation>
    <scope>NUCLEOTIDE SEQUENCE [LARGE SCALE GENOMIC DNA]</scope>
    <source>
        <strain evidence="2">MB58</strain>
    </source>
</reference>
<protein>
    <submittedName>
        <fullName evidence="1">CRISPR-associated protein Cse4</fullName>
    </submittedName>
</protein>
<dbReference type="Proteomes" id="UP000019760">
    <property type="component" value="Unassembled WGS sequence"/>
</dbReference>
<organism evidence="1 2">
    <name type="scientific">Acidomonas methanolica NBRC 104435</name>
    <dbReference type="NCBI Taxonomy" id="1231351"/>
    <lineage>
        <taxon>Bacteria</taxon>
        <taxon>Pseudomonadati</taxon>
        <taxon>Pseudomonadota</taxon>
        <taxon>Alphaproteobacteria</taxon>
        <taxon>Acetobacterales</taxon>
        <taxon>Acetobacteraceae</taxon>
        <taxon>Acidomonas</taxon>
    </lineage>
</organism>
<dbReference type="NCBIfam" id="TIGR01869">
    <property type="entry name" value="casC_Cse4"/>
    <property type="match status" value="1"/>
</dbReference>
<accession>A0A023D3N5</accession>
<dbReference type="AlphaFoldDB" id="A0A023D3N5"/>
<proteinExistence type="predicted"/>
<dbReference type="Pfam" id="PF09344">
    <property type="entry name" value="Cas_CT1975"/>
    <property type="match status" value="1"/>
</dbReference>
<dbReference type="OrthoDB" id="5291250at2"/>
<dbReference type="EMBL" id="BAND01000021">
    <property type="protein sequence ID" value="GAJ28390.1"/>
    <property type="molecule type" value="Genomic_DNA"/>
</dbReference>
<evidence type="ECO:0000313" key="2">
    <source>
        <dbReference type="Proteomes" id="UP000019760"/>
    </source>
</evidence>
<evidence type="ECO:0000313" key="1">
    <source>
        <dbReference type="EMBL" id="GAJ28390.1"/>
    </source>
</evidence>
<comment type="caution">
    <text evidence="1">The sequence shown here is derived from an EMBL/GenBank/DDBJ whole genome shotgun (WGS) entry which is preliminary data.</text>
</comment>
<gene>
    <name evidence="1" type="ORF">Amme_021_005</name>
</gene>
<keyword evidence="2" id="KW-1185">Reference proteome</keyword>
<reference evidence="1 2" key="2">
    <citation type="journal article" date="2014" name="FEMS Microbiol. Lett.">
        <title>Draft genomic DNA sequence of the facultatively methylotrophic bacterium Acidomonas methanolica type strain MB58.</title>
        <authorList>
            <person name="Higashiura N."/>
            <person name="Hadano H."/>
            <person name="Hirakawa H."/>
            <person name="Matsutani M."/>
            <person name="Takabe S."/>
            <person name="Matsushita K."/>
            <person name="Azuma Y."/>
        </authorList>
    </citation>
    <scope>NUCLEOTIDE SEQUENCE [LARGE SCALE GENOMIC DNA]</scope>
    <source>
        <strain evidence="1 2">MB58</strain>
    </source>
</reference>
<sequence length="425" mass="45614">MIMQRDTLFLQIHTLTAYGASLLNRDDVGLAKRMPYGGVGRLRVSSQCQKRHWRDVASTWSLQALSDPATGESVPGTVRSRKIISREIALPLVAEGFAPDEVIAVLLALRAEMLGESKKAKVEKEKGAKTKGAEPAVSIEKRIEDALDTNQVIVLGRPEIDFTRDTARKLLAAKPNDIDAAVKAHLKQKETLGNLRALRLACGLDAALFGRMVTSDILARGDGAVHVAHALTVHKEEAESDYFVAIDNLTREAGELGTGLIQTAELTSGLFYGYVVVDVPQLVSNLEGVPAKDWRRANCTLAASAIEHLIHLIATTSPGAKLGSTAPYGYADLVMIEAGKRQPRSLMTAFHQPVDEKAARPNAVEALARHLGSFDQMYGREEDRRIASLLDVAAIPAEGEPGGLAGLARWAASQIGSAPDAARAA</sequence>